<accession>A0A9P4LV50</accession>
<organism evidence="2 3">
    <name type="scientific">Setomelanomma holmii</name>
    <dbReference type="NCBI Taxonomy" id="210430"/>
    <lineage>
        <taxon>Eukaryota</taxon>
        <taxon>Fungi</taxon>
        <taxon>Dikarya</taxon>
        <taxon>Ascomycota</taxon>
        <taxon>Pezizomycotina</taxon>
        <taxon>Dothideomycetes</taxon>
        <taxon>Pleosporomycetidae</taxon>
        <taxon>Pleosporales</taxon>
        <taxon>Pleosporineae</taxon>
        <taxon>Phaeosphaeriaceae</taxon>
        <taxon>Setomelanomma</taxon>
    </lineage>
</organism>
<protein>
    <submittedName>
        <fullName evidence="2">Cell death in tomato 1</fullName>
    </submittedName>
</protein>
<dbReference type="EMBL" id="ML978155">
    <property type="protein sequence ID" value="KAF2036374.1"/>
    <property type="molecule type" value="Genomic_DNA"/>
</dbReference>
<keyword evidence="3" id="KW-1185">Reference proteome</keyword>
<dbReference type="AlphaFoldDB" id="A0A9P4LV50"/>
<evidence type="ECO:0000256" key="1">
    <source>
        <dbReference type="SAM" id="SignalP"/>
    </source>
</evidence>
<comment type="caution">
    <text evidence="2">The sequence shown here is derived from an EMBL/GenBank/DDBJ whole genome shotgun (WGS) entry which is preliminary data.</text>
</comment>
<feature type="signal peptide" evidence="1">
    <location>
        <begin position="1"/>
        <end position="20"/>
    </location>
</feature>
<sequence>MQFTTTTLAAIMAFTSSTLASPLQSRQSTLQDFQVTSVSVFTPSGRPETYPWSTLTANITDPNEVNLGPSKSDGQDVVVPAGSQGVNCVAKYFSKGENPIGRTWPCDPTSQGYWTMQVLPGSSGSYSSTDFKLKFTHVADVLYLGSEYTASFVAEGGFEVGDNMSGTCGSSGRCAWGLKQEDVPVLIAPVKQ</sequence>
<feature type="chain" id="PRO_5040417609" evidence="1">
    <location>
        <begin position="21"/>
        <end position="192"/>
    </location>
</feature>
<dbReference type="Proteomes" id="UP000799777">
    <property type="component" value="Unassembled WGS sequence"/>
</dbReference>
<gene>
    <name evidence="2" type="ORF">EK21DRAFT_53083</name>
</gene>
<keyword evidence="1" id="KW-0732">Signal</keyword>
<proteinExistence type="predicted"/>
<dbReference type="OrthoDB" id="5226619at2759"/>
<evidence type="ECO:0000313" key="3">
    <source>
        <dbReference type="Proteomes" id="UP000799777"/>
    </source>
</evidence>
<evidence type="ECO:0000313" key="2">
    <source>
        <dbReference type="EMBL" id="KAF2036374.1"/>
    </source>
</evidence>
<name>A0A9P4LV50_9PLEO</name>
<reference evidence="2" key="1">
    <citation type="journal article" date="2020" name="Stud. Mycol.">
        <title>101 Dothideomycetes genomes: a test case for predicting lifestyles and emergence of pathogens.</title>
        <authorList>
            <person name="Haridas S."/>
            <person name="Albert R."/>
            <person name="Binder M."/>
            <person name="Bloem J."/>
            <person name="Labutti K."/>
            <person name="Salamov A."/>
            <person name="Andreopoulos B."/>
            <person name="Baker S."/>
            <person name="Barry K."/>
            <person name="Bills G."/>
            <person name="Bluhm B."/>
            <person name="Cannon C."/>
            <person name="Castanera R."/>
            <person name="Culley D."/>
            <person name="Daum C."/>
            <person name="Ezra D."/>
            <person name="Gonzalez J."/>
            <person name="Henrissat B."/>
            <person name="Kuo A."/>
            <person name="Liang C."/>
            <person name="Lipzen A."/>
            <person name="Lutzoni F."/>
            <person name="Magnuson J."/>
            <person name="Mondo S."/>
            <person name="Nolan M."/>
            <person name="Ohm R."/>
            <person name="Pangilinan J."/>
            <person name="Park H.-J."/>
            <person name="Ramirez L."/>
            <person name="Alfaro M."/>
            <person name="Sun H."/>
            <person name="Tritt A."/>
            <person name="Yoshinaga Y."/>
            <person name="Zwiers L.-H."/>
            <person name="Turgeon B."/>
            <person name="Goodwin S."/>
            <person name="Spatafora J."/>
            <person name="Crous P."/>
            <person name="Grigoriev I."/>
        </authorList>
    </citation>
    <scope>NUCLEOTIDE SEQUENCE</scope>
    <source>
        <strain evidence="2">CBS 110217</strain>
    </source>
</reference>